<dbReference type="Proteomes" id="UP000249082">
    <property type="component" value="Unassembled WGS sequence"/>
</dbReference>
<evidence type="ECO:0000313" key="4">
    <source>
        <dbReference type="EMBL" id="PZQ50549.1"/>
    </source>
</evidence>
<keyword evidence="1" id="KW-0812">Transmembrane</keyword>
<dbReference type="PANTHER" id="PTHR30273">
    <property type="entry name" value="PERIPLASMIC SIGNAL SENSOR AND SIGMA FACTOR ACTIVATOR FECR-RELATED"/>
    <property type="match status" value="1"/>
</dbReference>
<evidence type="ECO:0000256" key="1">
    <source>
        <dbReference type="SAM" id="Phobius"/>
    </source>
</evidence>
<proteinExistence type="predicted"/>
<evidence type="ECO:0008006" key="6">
    <source>
        <dbReference type="Google" id="ProtNLM"/>
    </source>
</evidence>
<feature type="domain" description="FecR N-terminal" evidence="3">
    <location>
        <begin position="5"/>
        <end position="40"/>
    </location>
</feature>
<dbReference type="Gene3D" id="2.60.120.1440">
    <property type="match status" value="1"/>
</dbReference>
<comment type="caution">
    <text evidence="4">The sequence shown here is derived from an EMBL/GenBank/DDBJ whole genome shotgun (WGS) entry which is preliminary data.</text>
</comment>
<gene>
    <name evidence="4" type="ORF">DI555_22750</name>
</gene>
<accession>A0A2W5NE68</accession>
<dbReference type="EMBL" id="QFPX01000037">
    <property type="protein sequence ID" value="PZQ50549.1"/>
    <property type="molecule type" value="Genomic_DNA"/>
</dbReference>
<dbReference type="InterPro" id="IPR012373">
    <property type="entry name" value="Ferrdict_sens_TM"/>
</dbReference>
<dbReference type="Pfam" id="PF04773">
    <property type="entry name" value="FecR"/>
    <property type="match status" value="1"/>
</dbReference>
<dbReference type="AlphaFoldDB" id="A0A2W5NE68"/>
<keyword evidence="1" id="KW-1133">Transmembrane helix</keyword>
<sequence length="326" mass="35464">MSIEREAADWFARMRGPDAESLREAFEVWRSDPARAQAYDDKLRVWDATMFLANTATGKHRNLEGYRSRKFTRPTLTWAAAAFLAIGIGIMLALHGAGERDAQSSSHRLESAAMDKVPRTIRLPDGSKVILDRGARLQIAFHVGERRLRLIAGRARFAVAHEKRRPFIVEAGGGGVVAHGTLFDVELLPDGTDVSLLEGAIAVSSLHAGGGSIDLEAGQSVSLVGGKLGKPRTAASADRQWPRDMIAFERQELVDAVAAFNRTSSIPVVVDGSVPSGMKITGSFHRSDAEAFAWQVAETFGLQVETKDDGTLMLAYPMRGKDRKNL</sequence>
<evidence type="ECO:0000259" key="3">
    <source>
        <dbReference type="Pfam" id="PF16220"/>
    </source>
</evidence>
<feature type="transmembrane region" description="Helical" evidence="1">
    <location>
        <begin position="76"/>
        <end position="98"/>
    </location>
</feature>
<name>A0A2W5NE68_9SPHN</name>
<evidence type="ECO:0000313" key="5">
    <source>
        <dbReference type="Proteomes" id="UP000249082"/>
    </source>
</evidence>
<dbReference type="InterPro" id="IPR032623">
    <property type="entry name" value="FecR_N"/>
</dbReference>
<dbReference type="PANTHER" id="PTHR30273:SF2">
    <property type="entry name" value="PROTEIN FECR"/>
    <property type="match status" value="1"/>
</dbReference>
<protein>
    <recommendedName>
        <fullName evidence="6">DUF4880 domain-containing protein</fullName>
    </recommendedName>
</protein>
<reference evidence="4 5" key="1">
    <citation type="submission" date="2017-08" db="EMBL/GenBank/DDBJ databases">
        <title>Infants hospitalized years apart are colonized by the same room-sourced microbial strains.</title>
        <authorList>
            <person name="Brooks B."/>
            <person name="Olm M.R."/>
            <person name="Firek B.A."/>
            <person name="Baker R."/>
            <person name="Thomas B.C."/>
            <person name="Morowitz M.J."/>
            <person name="Banfield J.F."/>
        </authorList>
    </citation>
    <scope>NUCLEOTIDE SEQUENCE [LARGE SCALE GENOMIC DNA]</scope>
    <source>
        <strain evidence="4">S2_005_002_R2_33</strain>
    </source>
</reference>
<dbReference type="Pfam" id="PF16220">
    <property type="entry name" value="DUF4880"/>
    <property type="match status" value="1"/>
</dbReference>
<feature type="domain" description="FecR protein" evidence="2">
    <location>
        <begin position="119"/>
        <end position="201"/>
    </location>
</feature>
<dbReference type="PIRSF" id="PIRSF018266">
    <property type="entry name" value="FecR"/>
    <property type="match status" value="1"/>
</dbReference>
<dbReference type="GO" id="GO:0016989">
    <property type="term" value="F:sigma factor antagonist activity"/>
    <property type="evidence" value="ECO:0007669"/>
    <property type="project" value="TreeGrafter"/>
</dbReference>
<organism evidence="4 5">
    <name type="scientific">Novosphingobium pentaromativorans</name>
    <dbReference type="NCBI Taxonomy" id="205844"/>
    <lineage>
        <taxon>Bacteria</taxon>
        <taxon>Pseudomonadati</taxon>
        <taxon>Pseudomonadota</taxon>
        <taxon>Alphaproteobacteria</taxon>
        <taxon>Sphingomonadales</taxon>
        <taxon>Sphingomonadaceae</taxon>
        <taxon>Novosphingobium</taxon>
    </lineage>
</organism>
<dbReference type="InterPro" id="IPR006860">
    <property type="entry name" value="FecR"/>
</dbReference>
<keyword evidence="1" id="KW-0472">Membrane</keyword>
<evidence type="ECO:0000259" key="2">
    <source>
        <dbReference type="Pfam" id="PF04773"/>
    </source>
</evidence>